<sequence>MAARTRRNRGRKGARGARQQPTTSARIADRIRATGDEAPPDRNAARPPGPLAKPFSKPQAKPRAKPHTLPPHQLAKRLPRGQAKVKRSPEMEAGTFLSPEQQRLMRAQRDAARQEARLRRGLVLLVLAAVLALAGLVWLGGRLAGWV</sequence>
<feature type="compositionally biased region" description="Basic residues" evidence="1">
    <location>
        <begin position="74"/>
        <end position="86"/>
    </location>
</feature>
<organism evidence="3 4">
    <name type="scientific">Azospirillum thermophilum</name>
    <dbReference type="NCBI Taxonomy" id="2202148"/>
    <lineage>
        <taxon>Bacteria</taxon>
        <taxon>Pseudomonadati</taxon>
        <taxon>Pseudomonadota</taxon>
        <taxon>Alphaproteobacteria</taxon>
        <taxon>Rhodospirillales</taxon>
        <taxon>Azospirillaceae</taxon>
        <taxon>Azospirillum</taxon>
    </lineage>
</organism>
<dbReference type="Proteomes" id="UP000245629">
    <property type="component" value="Chromosome 1"/>
</dbReference>
<proteinExistence type="predicted"/>
<keyword evidence="2" id="KW-0812">Transmembrane</keyword>
<protein>
    <submittedName>
        <fullName evidence="3">Uncharacterized protein</fullName>
    </submittedName>
</protein>
<evidence type="ECO:0000313" key="4">
    <source>
        <dbReference type="Proteomes" id="UP000245629"/>
    </source>
</evidence>
<accession>A0A2S2CMP4</accession>
<feature type="region of interest" description="Disordered" evidence="1">
    <location>
        <begin position="1"/>
        <end position="97"/>
    </location>
</feature>
<keyword evidence="4" id="KW-1185">Reference proteome</keyword>
<gene>
    <name evidence="3" type="ORF">DEW08_05555</name>
</gene>
<dbReference type="KEGG" id="azz:DEW08_05555"/>
<evidence type="ECO:0000256" key="2">
    <source>
        <dbReference type="SAM" id="Phobius"/>
    </source>
</evidence>
<dbReference type="RefSeq" id="WP_109325115.1">
    <property type="nucleotide sequence ID" value="NZ_CP029352.1"/>
</dbReference>
<feature type="compositionally biased region" description="Basic residues" evidence="1">
    <location>
        <begin position="1"/>
        <end position="15"/>
    </location>
</feature>
<keyword evidence="2" id="KW-0472">Membrane</keyword>
<evidence type="ECO:0000313" key="3">
    <source>
        <dbReference type="EMBL" id="AWK85699.1"/>
    </source>
</evidence>
<keyword evidence="2" id="KW-1133">Transmembrane helix</keyword>
<name>A0A2S2CMP4_9PROT</name>
<evidence type="ECO:0000256" key="1">
    <source>
        <dbReference type="SAM" id="MobiDB-lite"/>
    </source>
</evidence>
<feature type="transmembrane region" description="Helical" evidence="2">
    <location>
        <begin position="122"/>
        <end position="141"/>
    </location>
</feature>
<reference evidence="4" key="1">
    <citation type="submission" date="2018-05" db="EMBL/GenBank/DDBJ databases">
        <title>Azospirillum thermophila sp. nov., a novel isolated from hot spring.</title>
        <authorList>
            <person name="Zhao Z."/>
        </authorList>
    </citation>
    <scope>NUCLEOTIDE SEQUENCE [LARGE SCALE GENOMIC DNA]</scope>
    <source>
        <strain evidence="4">CFH 70021</strain>
    </source>
</reference>
<dbReference type="AlphaFoldDB" id="A0A2S2CMP4"/>
<feature type="compositionally biased region" description="Basic and acidic residues" evidence="1">
    <location>
        <begin position="27"/>
        <end position="44"/>
    </location>
</feature>
<dbReference type="EMBL" id="CP029352">
    <property type="protein sequence ID" value="AWK85699.1"/>
    <property type="molecule type" value="Genomic_DNA"/>
</dbReference>